<evidence type="ECO:0000259" key="2">
    <source>
        <dbReference type="PROSITE" id="PS51502"/>
    </source>
</evidence>
<organism evidence="3 4">
    <name type="scientific">Turnera subulata</name>
    <dbReference type="NCBI Taxonomy" id="218843"/>
    <lineage>
        <taxon>Eukaryota</taxon>
        <taxon>Viridiplantae</taxon>
        <taxon>Streptophyta</taxon>
        <taxon>Embryophyta</taxon>
        <taxon>Tracheophyta</taxon>
        <taxon>Spermatophyta</taxon>
        <taxon>Magnoliopsida</taxon>
        <taxon>eudicotyledons</taxon>
        <taxon>Gunneridae</taxon>
        <taxon>Pentapetalae</taxon>
        <taxon>rosids</taxon>
        <taxon>fabids</taxon>
        <taxon>Malpighiales</taxon>
        <taxon>Passifloraceae</taxon>
        <taxon>Turnera</taxon>
    </lineage>
</organism>
<dbReference type="InterPro" id="IPR044662">
    <property type="entry name" value="HS1/DABB1-like"/>
</dbReference>
<dbReference type="Gene3D" id="3.30.70.100">
    <property type="match status" value="1"/>
</dbReference>
<protein>
    <recommendedName>
        <fullName evidence="2">Stress-response A/B barrel domain-containing protein</fullName>
    </recommendedName>
</protein>
<dbReference type="InterPro" id="IPR013097">
    <property type="entry name" value="Dabb"/>
</dbReference>
<sequence>MPTTTATTTTTIDHVVLLKVKDDTDPSKVKDMIDNLRGLYSLGLVLSRTVGPLHRVHSSPSPFTHIIHSRFSSLENVRAYAAHPVHVSVGKEYVYPICDDVLIVDWVVDDPRGPLAPPPGSAMRVSLLKLKEGEAAAKDEVLGVVKESIGGKGNLGGVHQVTFGENVSPLSAQGYSIMSLVLFHGLSELEAAPAADTIGVEGSLVGKKSKEHLESAIVVDYVVPSVSQ</sequence>
<accession>A0A9Q0FK38</accession>
<evidence type="ECO:0000313" key="4">
    <source>
        <dbReference type="Proteomes" id="UP001141552"/>
    </source>
</evidence>
<evidence type="ECO:0000313" key="3">
    <source>
        <dbReference type="EMBL" id="KAJ4831862.1"/>
    </source>
</evidence>
<reference evidence="3" key="1">
    <citation type="submission" date="2022-02" db="EMBL/GenBank/DDBJ databases">
        <authorList>
            <person name="Henning P.M."/>
            <person name="McCubbin A.G."/>
            <person name="Shore J.S."/>
        </authorList>
    </citation>
    <scope>NUCLEOTIDE SEQUENCE</scope>
    <source>
        <strain evidence="3">F60SS</strain>
        <tissue evidence="3">Leaves</tissue>
    </source>
</reference>
<dbReference type="InterPro" id="IPR011008">
    <property type="entry name" value="Dimeric_a/b-barrel"/>
</dbReference>
<dbReference type="Pfam" id="PF07876">
    <property type="entry name" value="Dabb"/>
    <property type="match status" value="1"/>
</dbReference>
<dbReference type="SUPFAM" id="SSF54909">
    <property type="entry name" value="Dimeric alpha+beta barrel"/>
    <property type="match status" value="1"/>
</dbReference>
<dbReference type="SMART" id="SM00886">
    <property type="entry name" value="Dabb"/>
    <property type="match status" value="1"/>
</dbReference>
<dbReference type="AlphaFoldDB" id="A0A9Q0FK38"/>
<dbReference type="OrthoDB" id="42919at2759"/>
<comment type="subunit">
    <text evidence="1">Homodimer.</text>
</comment>
<name>A0A9Q0FK38_9ROSI</name>
<proteinExistence type="predicted"/>
<gene>
    <name evidence="3" type="ORF">Tsubulata_047068</name>
</gene>
<dbReference type="PROSITE" id="PS51502">
    <property type="entry name" value="S_R_A_B_BARREL"/>
    <property type="match status" value="2"/>
</dbReference>
<feature type="domain" description="Stress-response A/B barrel" evidence="2">
    <location>
        <begin position="12"/>
        <end position="106"/>
    </location>
</feature>
<dbReference type="Proteomes" id="UP001141552">
    <property type="component" value="Unassembled WGS sequence"/>
</dbReference>
<dbReference type="PANTHER" id="PTHR33178">
    <property type="match status" value="1"/>
</dbReference>
<dbReference type="EMBL" id="JAKUCV010005270">
    <property type="protein sequence ID" value="KAJ4831862.1"/>
    <property type="molecule type" value="Genomic_DNA"/>
</dbReference>
<comment type="caution">
    <text evidence="3">The sequence shown here is derived from an EMBL/GenBank/DDBJ whole genome shotgun (WGS) entry which is preliminary data.</text>
</comment>
<dbReference type="PANTHER" id="PTHR33178:SF3">
    <property type="entry name" value="STRESS-RESPONSE A_B BARREL DOMAIN-CONTAINING PROTEIN UP3"/>
    <property type="match status" value="1"/>
</dbReference>
<reference evidence="3" key="2">
    <citation type="journal article" date="2023" name="Plants (Basel)">
        <title>Annotation of the Turnera subulata (Passifloraceae) Draft Genome Reveals the S-Locus Evolved after the Divergence of Turneroideae from Passifloroideae in a Stepwise Manner.</title>
        <authorList>
            <person name="Henning P.M."/>
            <person name="Roalson E.H."/>
            <person name="Mir W."/>
            <person name="McCubbin A.G."/>
            <person name="Shore J.S."/>
        </authorList>
    </citation>
    <scope>NUCLEOTIDE SEQUENCE</scope>
    <source>
        <strain evidence="3">F60SS</strain>
    </source>
</reference>
<feature type="domain" description="Stress-response A/B barrel" evidence="2">
    <location>
        <begin position="122"/>
        <end position="221"/>
    </location>
</feature>
<keyword evidence="4" id="KW-1185">Reference proteome</keyword>
<evidence type="ECO:0000256" key="1">
    <source>
        <dbReference type="ARBA" id="ARBA00011738"/>
    </source>
</evidence>